<comment type="caution">
    <text evidence="2">The sequence shown here is derived from an EMBL/GenBank/DDBJ whole genome shotgun (WGS) entry which is preliminary data.</text>
</comment>
<dbReference type="Pfam" id="PF13302">
    <property type="entry name" value="Acetyltransf_3"/>
    <property type="match status" value="1"/>
</dbReference>
<gene>
    <name evidence="2" type="ORF">JR316_010301</name>
</gene>
<sequence>MFELNCGIRLRAFKSQPADDIENILSLYNNIQISPFISPLFAVPRGDKFKKEFQDLISNEAEMFCIIETIPGQPAGTESDSKKQPEPEFIGFTGLWGLLERGHRHTNYAIIMQPKFCNKGYGQKITRFMIDHAFVHMNMHRISLEVYEGNDRAINVYRKQGFIEEGRQRKAMWINGGWKDVIHMGILVEEWKEGQNSRVEAGHI</sequence>
<dbReference type="InterPro" id="IPR016181">
    <property type="entry name" value="Acyl_CoA_acyltransferase"/>
</dbReference>
<dbReference type="SUPFAM" id="SSF55729">
    <property type="entry name" value="Acyl-CoA N-acyltransferases (Nat)"/>
    <property type="match status" value="1"/>
</dbReference>
<dbReference type="PANTHER" id="PTHR43415">
    <property type="entry name" value="SPERMIDINE N(1)-ACETYLTRANSFERASE"/>
    <property type="match status" value="1"/>
</dbReference>
<protein>
    <recommendedName>
        <fullName evidence="1">N-acetyltransferase domain-containing protein</fullName>
    </recommendedName>
</protein>
<dbReference type="InterPro" id="IPR000182">
    <property type="entry name" value="GNAT_dom"/>
</dbReference>
<dbReference type="GO" id="GO:0016747">
    <property type="term" value="F:acyltransferase activity, transferring groups other than amino-acyl groups"/>
    <property type="evidence" value="ECO:0007669"/>
    <property type="project" value="InterPro"/>
</dbReference>
<dbReference type="OrthoDB" id="630895at2759"/>
<proteinExistence type="predicted"/>
<evidence type="ECO:0000259" key="1">
    <source>
        <dbReference type="PROSITE" id="PS51186"/>
    </source>
</evidence>
<dbReference type="PROSITE" id="PS51186">
    <property type="entry name" value="GNAT"/>
    <property type="match status" value="1"/>
</dbReference>
<dbReference type="Gene3D" id="3.40.630.30">
    <property type="match status" value="1"/>
</dbReference>
<organism evidence="2">
    <name type="scientific">Psilocybe cubensis</name>
    <name type="common">Psychedelic mushroom</name>
    <name type="synonym">Stropharia cubensis</name>
    <dbReference type="NCBI Taxonomy" id="181762"/>
    <lineage>
        <taxon>Eukaryota</taxon>
        <taxon>Fungi</taxon>
        <taxon>Dikarya</taxon>
        <taxon>Basidiomycota</taxon>
        <taxon>Agaricomycotina</taxon>
        <taxon>Agaricomycetes</taxon>
        <taxon>Agaricomycetidae</taxon>
        <taxon>Agaricales</taxon>
        <taxon>Agaricineae</taxon>
        <taxon>Strophariaceae</taxon>
        <taxon>Psilocybe</taxon>
    </lineage>
</organism>
<name>A0A8H8CH07_PSICU</name>
<reference evidence="2" key="1">
    <citation type="submission" date="2021-02" db="EMBL/GenBank/DDBJ databases">
        <title>Psilocybe cubensis genome.</title>
        <authorList>
            <person name="Mckernan K.J."/>
            <person name="Crawford S."/>
            <person name="Trippe A."/>
            <person name="Kane L.T."/>
            <person name="Mclaughlin S."/>
        </authorList>
    </citation>
    <scope>NUCLEOTIDE SEQUENCE [LARGE SCALE GENOMIC DNA]</scope>
    <source>
        <strain evidence="2">MGC-MH-2018</strain>
    </source>
</reference>
<feature type="domain" description="N-acetyltransferase" evidence="1">
    <location>
        <begin position="8"/>
        <end position="189"/>
    </location>
</feature>
<accession>A0A8H8CH07</accession>
<dbReference type="PANTHER" id="PTHR43415:SF3">
    <property type="entry name" value="GNAT-FAMILY ACETYLTRANSFERASE"/>
    <property type="match status" value="1"/>
</dbReference>
<evidence type="ECO:0000313" key="2">
    <source>
        <dbReference type="EMBL" id="KAG5164660.1"/>
    </source>
</evidence>
<dbReference type="EMBL" id="JAFIQS010000011">
    <property type="protein sequence ID" value="KAG5164660.1"/>
    <property type="molecule type" value="Genomic_DNA"/>
</dbReference>
<dbReference type="AlphaFoldDB" id="A0A8H8CH07"/>